<proteinExistence type="predicted"/>
<gene>
    <name evidence="1" type="ORF">SAMN04489716_6956</name>
</gene>
<evidence type="ECO:0000313" key="1">
    <source>
        <dbReference type="EMBL" id="SDT74355.1"/>
    </source>
</evidence>
<dbReference type="Proteomes" id="UP000198688">
    <property type="component" value="Chromosome I"/>
</dbReference>
<accession>A0A1H2CV34</accession>
<protein>
    <submittedName>
        <fullName evidence="1">Uncharacterized protein</fullName>
    </submittedName>
</protein>
<dbReference type="EMBL" id="LT629758">
    <property type="protein sequence ID" value="SDT74355.1"/>
    <property type="molecule type" value="Genomic_DNA"/>
</dbReference>
<keyword evidence="2" id="KW-1185">Reference proteome</keyword>
<name>A0A1H2CV34_9ACTN</name>
<dbReference type="RefSeq" id="WP_092550806.1">
    <property type="nucleotide sequence ID" value="NZ_BOMJ01000003.1"/>
</dbReference>
<dbReference type="AlphaFoldDB" id="A0A1H2CV34"/>
<organism evidence="1 2">
    <name type="scientific">Actinoplanes derwentensis</name>
    <dbReference type="NCBI Taxonomy" id="113562"/>
    <lineage>
        <taxon>Bacteria</taxon>
        <taxon>Bacillati</taxon>
        <taxon>Actinomycetota</taxon>
        <taxon>Actinomycetes</taxon>
        <taxon>Micromonosporales</taxon>
        <taxon>Micromonosporaceae</taxon>
        <taxon>Actinoplanes</taxon>
    </lineage>
</organism>
<sequence length="115" mass="12029">MADDPAEERTVVYLGNHDPIEVVADLDDQSTTIRRSTPGPAKTYTRCVLPPGLGLLAAARDITNLAGGVWVSHSDAEHPAWVAASGPLGSDLAALLGAHWSIEIRAVDLDHTPGG</sequence>
<evidence type="ECO:0000313" key="2">
    <source>
        <dbReference type="Proteomes" id="UP000198688"/>
    </source>
</evidence>
<dbReference type="STRING" id="113562.SAMN04489716_6956"/>
<reference evidence="1 2" key="1">
    <citation type="submission" date="2016-10" db="EMBL/GenBank/DDBJ databases">
        <authorList>
            <person name="de Groot N.N."/>
        </authorList>
    </citation>
    <scope>NUCLEOTIDE SEQUENCE [LARGE SCALE GENOMIC DNA]</scope>
    <source>
        <strain evidence="1 2">DSM 43941</strain>
    </source>
</reference>